<sequence length="289" mass="33046">MDRSLLDASIQDMKKFLSKEERYDYIERGRRYKCVYLLHGFPGCGKTPFIELIASIFQVGLYSLDMSNETSVQMRDLLSAIPKRSLFVIEDLRTSTFQKSEEEDPESHEKLTKGVPVASFLNMLDGFVAPEEIITITTTTCLKDLEKYCKDLLRPGRIDRKIKLGYIASSGAAMMFENFTRSKDLDMAERFGREIPKDSITPADLQEYLTPMVNNPNLAIEGISDWGSSREVSAKEKIPGSNLVNQGGKRKKKRNKRQRTLGMKTLCLKLYYFHHSITIEESLKEAFQP</sequence>
<dbReference type="GO" id="GO:0005524">
    <property type="term" value="F:ATP binding"/>
    <property type="evidence" value="ECO:0007669"/>
    <property type="project" value="UniProtKB-KW"/>
</dbReference>
<keyword evidence="1" id="KW-0547">Nucleotide-binding</keyword>
<accession>A0A4Z1KRI2</accession>
<dbReference type="Pfam" id="PF00004">
    <property type="entry name" value="AAA"/>
    <property type="match status" value="1"/>
</dbReference>
<comment type="caution">
    <text evidence="5">The sequence shown here is derived from an EMBL/GenBank/DDBJ whole genome shotgun (WGS) entry which is preliminary data.</text>
</comment>
<dbReference type="Pfam" id="PF25426">
    <property type="entry name" value="AAA_lid_BCS1"/>
    <property type="match status" value="1"/>
</dbReference>
<dbReference type="InterPro" id="IPR027417">
    <property type="entry name" value="P-loop_NTPase"/>
</dbReference>
<dbReference type="PANTHER" id="PTHR23070">
    <property type="entry name" value="BCS1 AAA-TYPE ATPASE"/>
    <property type="match status" value="1"/>
</dbReference>
<dbReference type="STRING" id="87229.A0A4Z1KRI2"/>
<dbReference type="InterPro" id="IPR050747">
    <property type="entry name" value="Mitochondrial_chaperone_BCS1"/>
</dbReference>
<feature type="domain" description="Mitochondrial chaperone BCS1-like ATPase lid" evidence="4">
    <location>
        <begin position="172"/>
        <end position="224"/>
    </location>
</feature>
<dbReference type="GO" id="GO:0016887">
    <property type="term" value="F:ATP hydrolysis activity"/>
    <property type="evidence" value="ECO:0007669"/>
    <property type="project" value="InterPro"/>
</dbReference>
<dbReference type="SUPFAM" id="SSF52540">
    <property type="entry name" value="P-loop containing nucleoside triphosphate hydrolases"/>
    <property type="match status" value="1"/>
</dbReference>
<keyword evidence="2" id="KW-0067">ATP-binding</keyword>
<name>A0A4Z1KRI2_9HELO</name>
<evidence type="ECO:0000313" key="5">
    <source>
        <dbReference type="EMBL" id="TGO84599.1"/>
    </source>
</evidence>
<protein>
    <submittedName>
        <fullName evidence="5">Uncharacterized protein</fullName>
    </submittedName>
</protein>
<keyword evidence="6" id="KW-1185">Reference proteome</keyword>
<dbReference type="InterPro" id="IPR003959">
    <property type="entry name" value="ATPase_AAA_core"/>
</dbReference>
<reference evidence="5 6" key="1">
    <citation type="submission" date="2017-12" db="EMBL/GenBank/DDBJ databases">
        <title>Comparative genomics of Botrytis spp.</title>
        <authorList>
            <person name="Valero-Jimenez C.A."/>
            <person name="Tapia P."/>
            <person name="Veloso J."/>
            <person name="Silva-Moreno E."/>
            <person name="Staats M."/>
            <person name="Valdes J.H."/>
            <person name="Van Kan J.A.L."/>
        </authorList>
    </citation>
    <scope>NUCLEOTIDE SEQUENCE [LARGE SCALE GENOMIC DNA]</scope>
    <source>
        <strain evidence="5 6">MUCL3349</strain>
    </source>
</reference>
<evidence type="ECO:0000313" key="6">
    <source>
        <dbReference type="Proteomes" id="UP000297280"/>
    </source>
</evidence>
<proteinExistence type="predicted"/>
<gene>
    <name evidence="5" type="ORF">BPOR_0487g00110</name>
</gene>
<dbReference type="Gene3D" id="3.40.50.300">
    <property type="entry name" value="P-loop containing nucleotide triphosphate hydrolases"/>
    <property type="match status" value="1"/>
</dbReference>
<dbReference type="Proteomes" id="UP000297280">
    <property type="component" value="Unassembled WGS sequence"/>
</dbReference>
<evidence type="ECO:0000259" key="4">
    <source>
        <dbReference type="Pfam" id="PF25426"/>
    </source>
</evidence>
<dbReference type="AlphaFoldDB" id="A0A4Z1KRI2"/>
<dbReference type="InterPro" id="IPR057495">
    <property type="entry name" value="AAA_lid_BCS1"/>
</dbReference>
<feature type="domain" description="ATPase AAA-type core" evidence="3">
    <location>
        <begin position="36"/>
        <end position="165"/>
    </location>
</feature>
<evidence type="ECO:0000259" key="3">
    <source>
        <dbReference type="Pfam" id="PF00004"/>
    </source>
</evidence>
<organism evidence="5 6">
    <name type="scientific">Botrytis porri</name>
    <dbReference type="NCBI Taxonomy" id="87229"/>
    <lineage>
        <taxon>Eukaryota</taxon>
        <taxon>Fungi</taxon>
        <taxon>Dikarya</taxon>
        <taxon>Ascomycota</taxon>
        <taxon>Pezizomycotina</taxon>
        <taxon>Leotiomycetes</taxon>
        <taxon>Helotiales</taxon>
        <taxon>Sclerotiniaceae</taxon>
        <taxon>Botrytis</taxon>
    </lineage>
</organism>
<dbReference type="EMBL" id="PQXO01000486">
    <property type="protein sequence ID" value="TGO84599.1"/>
    <property type="molecule type" value="Genomic_DNA"/>
</dbReference>
<evidence type="ECO:0000256" key="2">
    <source>
        <dbReference type="ARBA" id="ARBA00022840"/>
    </source>
</evidence>
<evidence type="ECO:0000256" key="1">
    <source>
        <dbReference type="ARBA" id="ARBA00022741"/>
    </source>
</evidence>